<dbReference type="UniPathway" id="UPA00074">
    <property type="reaction ID" value="UER00129"/>
</dbReference>
<feature type="domain" description="PurM-like C-terminal" evidence="7">
    <location>
        <begin position="2"/>
        <end position="67"/>
    </location>
</feature>
<evidence type="ECO:0000313" key="8">
    <source>
        <dbReference type="EMBL" id="CAD7251868.1"/>
    </source>
</evidence>
<evidence type="ECO:0000256" key="4">
    <source>
        <dbReference type="ARBA" id="ARBA00022741"/>
    </source>
</evidence>
<dbReference type="AlphaFoldDB" id="A0A7R9FR05"/>
<dbReference type="PANTHER" id="PTHR10520">
    <property type="entry name" value="TRIFUNCTIONAL PURINE BIOSYNTHETIC PROTEIN ADENOSINE-3-RELATED"/>
    <property type="match status" value="1"/>
</dbReference>
<dbReference type="PANTHER" id="PTHR10520:SF12">
    <property type="entry name" value="TRIFUNCTIONAL PURINE BIOSYNTHETIC PROTEIN ADENOSINE-3"/>
    <property type="match status" value="1"/>
</dbReference>
<dbReference type="GO" id="GO:0005829">
    <property type="term" value="C:cytosol"/>
    <property type="evidence" value="ECO:0007669"/>
    <property type="project" value="TreeGrafter"/>
</dbReference>
<evidence type="ECO:0000256" key="5">
    <source>
        <dbReference type="ARBA" id="ARBA00022840"/>
    </source>
</evidence>
<dbReference type="Gene3D" id="3.90.650.10">
    <property type="entry name" value="PurM-like C-terminal domain"/>
    <property type="match status" value="2"/>
</dbReference>
<protein>
    <recommendedName>
        <fullName evidence="2">phosphoribosylformylglycinamidine cyclo-ligase</fullName>
        <ecNumber evidence="2">6.3.3.1</ecNumber>
    </recommendedName>
</protein>
<dbReference type="EC" id="6.3.3.1" evidence="2"/>
<dbReference type="SUPFAM" id="SSF56042">
    <property type="entry name" value="PurM C-terminal domain-like"/>
    <property type="match status" value="2"/>
</dbReference>
<evidence type="ECO:0000256" key="6">
    <source>
        <dbReference type="SAM" id="MobiDB-lite"/>
    </source>
</evidence>
<sequence>MGDALLTPTLIYVKSVLPIIKLGLVKGCAHITGGGLPGNVCRILPQECAVSLDAHSWNIPPVFPWIALHGQSCPVDSLVDGGNIAFFAGGAFNSDNAATFETDPQEPQGEATENNLQGKWMLGTILELLRKIIPSFHAATSGQTPLNDVALADVSEPAPSGLGHATACRDRHSSDRGNFPTDVVTSQMKRFVLEQGPRTCWPKGPYPRDEIRDRSFSESHGSTATKSGLSIPVTWLCYSRKLDAAYGDALLTPTLIYVKSVLPIIKLGLVKGCAHITGGGLPGNVCRILPQECAVSLDAHSWNIPPVFPWIALHGQSCPVDSLVNGGNVNMSANVDVITVNSHYRNVSAREMLKTFNLGLGMVLIMDKVHVDQVLGMLRSEGETAWIIGDVISRNPASCESCLCSPRHSC</sequence>
<dbReference type="GO" id="GO:0006189">
    <property type="term" value="P:'de novo' IMP biosynthetic process"/>
    <property type="evidence" value="ECO:0007669"/>
    <property type="project" value="UniProtKB-UniPathway"/>
</dbReference>
<dbReference type="InterPro" id="IPR010918">
    <property type="entry name" value="PurM-like_C_dom"/>
</dbReference>
<name>A0A7R9FR05_9CRUS</name>
<keyword evidence="3" id="KW-0436">Ligase</keyword>
<dbReference type="GO" id="GO:0005524">
    <property type="term" value="F:ATP binding"/>
    <property type="evidence" value="ECO:0007669"/>
    <property type="project" value="UniProtKB-KW"/>
</dbReference>
<dbReference type="InterPro" id="IPR004733">
    <property type="entry name" value="PurM_cligase"/>
</dbReference>
<evidence type="ECO:0000256" key="1">
    <source>
        <dbReference type="ARBA" id="ARBA00004686"/>
    </source>
</evidence>
<dbReference type="EMBL" id="CAJPEV010003897">
    <property type="protein sequence ID" value="CAG0900767.1"/>
    <property type="molecule type" value="Genomic_DNA"/>
</dbReference>
<dbReference type="EMBL" id="LR903414">
    <property type="protein sequence ID" value="CAD7251868.1"/>
    <property type="molecule type" value="Genomic_DNA"/>
</dbReference>
<dbReference type="InterPro" id="IPR036676">
    <property type="entry name" value="PurM-like_C_sf"/>
</dbReference>
<keyword evidence="5" id="KW-0067">ATP-binding</keyword>
<gene>
    <name evidence="8" type="ORF">DSTB1V02_LOCUS11630</name>
</gene>
<dbReference type="GO" id="GO:0004641">
    <property type="term" value="F:phosphoribosylformylglycinamidine cyclo-ligase activity"/>
    <property type="evidence" value="ECO:0007669"/>
    <property type="project" value="UniProtKB-EC"/>
</dbReference>
<accession>A0A7R9FR05</accession>
<dbReference type="GO" id="GO:0004637">
    <property type="term" value="F:phosphoribosylamine-glycine ligase activity"/>
    <property type="evidence" value="ECO:0007669"/>
    <property type="project" value="TreeGrafter"/>
</dbReference>
<evidence type="ECO:0000256" key="3">
    <source>
        <dbReference type="ARBA" id="ARBA00022598"/>
    </source>
</evidence>
<organism evidence="8">
    <name type="scientific">Darwinula stevensoni</name>
    <dbReference type="NCBI Taxonomy" id="69355"/>
    <lineage>
        <taxon>Eukaryota</taxon>
        <taxon>Metazoa</taxon>
        <taxon>Ecdysozoa</taxon>
        <taxon>Arthropoda</taxon>
        <taxon>Crustacea</taxon>
        <taxon>Oligostraca</taxon>
        <taxon>Ostracoda</taxon>
        <taxon>Podocopa</taxon>
        <taxon>Podocopida</taxon>
        <taxon>Darwinulocopina</taxon>
        <taxon>Darwinuloidea</taxon>
        <taxon>Darwinulidae</taxon>
        <taxon>Darwinula</taxon>
    </lineage>
</organism>
<comment type="pathway">
    <text evidence="1">Purine metabolism; IMP biosynthesis via de novo pathway; 5-amino-1-(5-phospho-D-ribosyl)imidazole from N(2)-formyl-N(1)-(5-phospho-D-ribosyl)glycinamide: step 2/2.</text>
</comment>
<dbReference type="OrthoDB" id="2018833at2759"/>
<reference evidence="8" key="1">
    <citation type="submission" date="2020-11" db="EMBL/GenBank/DDBJ databases">
        <authorList>
            <person name="Tran Van P."/>
        </authorList>
    </citation>
    <scope>NUCLEOTIDE SEQUENCE</scope>
</reference>
<evidence type="ECO:0000259" key="7">
    <source>
        <dbReference type="Pfam" id="PF02769"/>
    </source>
</evidence>
<proteinExistence type="predicted"/>
<feature type="domain" description="PurM-like C-terminal" evidence="7">
    <location>
        <begin position="245"/>
        <end position="394"/>
    </location>
</feature>
<dbReference type="Pfam" id="PF02769">
    <property type="entry name" value="AIRS_C"/>
    <property type="match status" value="2"/>
</dbReference>
<evidence type="ECO:0000256" key="2">
    <source>
        <dbReference type="ARBA" id="ARBA00013047"/>
    </source>
</evidence>
<dbReference type="Proteomes" id="UP000677054">
    <property type="component" value="Unassembled WGS sequence"/>
</dbReference>
<dbReference type="GO" id="GO:0046084">
    <property type="term" value="P:adenine biosynthetic process"/>
    <property type="evidence" value="ECO:0007669"/>
    <property type="project" value="TreeGrafter"/>
</dbReference>
<feature type="region of interest" description="Disordered" evidence="6">
    <location>
        <begin position="161"/>
        <end position="180"/>
    </location>
</feature>
<keyword evidence="9" id="KW-1185">Reference proteome</keyword>
<evidence type="ECO:0000313" key="9">
    <source>
        <dbReference type="Proteomes" id="UP000677054"/>
    </source>
</evidence>
<keyword evidence="4" id="KW-0547">Nucleotide-binding</keyword>